<evidence type="ECO:0000313" key="3">
    <source>
        <dbReference type="Proteomes" id="UP001596484"/>
    </source>
</evidence>
<feature type="region of interest" description="Disordered" evidence="1">
    <location>
        <begin position="569"/>
        <end position="589"/>
    </location>
</feature>
<name>A0ABW2RSS9_9NOCA</name>
<proteinExistence type="predicted"/>
<dbReference type="RefSeq" id="WP_378401475.1">
    <property type="nucleotide sequence ID" value="NZ_JBHTCS010000002.1"/>
</dbReference>
<sequence length="605" mass="65644">MDSGEARPHRLLRVLVDSLAIEDGQTPPPAIGDVGTFPLLFEEIPADDADPTILTVTADAEPLADGKPRLEPAAKTPGAVHRRWEWSIFLRGDGWSARWNSPRPAIGRVEVTGRLIGDLGYATEGRVRGRVTRVRLETRTFRTEPGPPPSWTEVPGASRLHDLERSPRWFNDGGMFADESASTAERETGVLVDLDLDDVPPLPLRPSICPDAVSAHGDDLWVADRELPVVIRVRRPSELTEYLIPGRVYAAPGARRLRADASGCWVAGWDGIFRCGIDGAVHSVSDRPVDLSAASGETLLTYSRVDGAAVLGLWGPGGHRLDLRPPDGDPVSMCVHGNGFLVLLRDSTGLLERDSVLVNVSVEGEMAVGPTLDMQSSYEAFLTAEPPRLFNAGDGRVFGVTADLTLSGPEPFPGRPFDGGTIGDRIWIVHHPTGRIPRRLVASGRPARLQRLSRVLVDHAARPAHPPAHFEYAPAQFATRRRGRRHRGRVGHRRRIARAPPGVDDRAAAPRHRGDARQVASARRRLGQLGGVGAVPSLISGSGFARPAIFTATFTTVGGWPPSGQFRSTSHNAGLTRPRSRISSHPTTWTTHRRIRGCGWHSSPL</sequence>
<gene>
    <name evidence="2" type="ORF">ACFQS9_03210</name>
</gene>
<dbReference type="EMBL" id="JBHTCS010000002">
    <property type="protein sequence ID" value="MFC7446893.1"/>
    <property type="molecule type" value="Genomic_DNA"/>
</dbReference>
<reference evidence="3" key="1">
    <citation type="journal article" date="2019" name="Int. J. Syst. Evol. Microbiol.">
        <title>The Global Catalogue of Microorganisms (GCM) 10K type strain sequencing project: providing services to taxonomists for standard genome sequencing and annotation.</title>
        <authorList>
            <consortium name="The Broad Institute Genomics Platform"/>
            <consortium name="The Broad Institute Genome Sequencing Center for Infectious Disease"/>
            <person name="Wu L."/>
            <person name="Ma J."/>
        </authorList>
    </citation>
    <scope>NUCLEOTIDE SEQUENCE [LARGE SCALE GENOMIC DNA]</scope>
    <source>
        <strain evidence="3">ICMP 19430</strain>
    </source>
</reference>
<comment type="caution">
    <text evidence="2">The sequence shown here is derived from an EMBL/GenBank/DDBJ whole genome shotgun (WGS) entry which is preliminary data.</text>
</comment>
<dbReference type="Proteomes" id="UP001596484">
    <property type="component" value="Unassembled WGS sequence"/>
</dbReference>
<keyword evidence="3" id="KW-1185">Reference proteome</keyword>
<protein>
    <recommendedName>
        <fullName evidence="4">Dioxygenase</fullName>
    </recommendedName>
</protein>
<evidence type="ECO:0000313" key="2">
    <source>
        <dbReference type="EMBL" id="MFC7446893.1"/>
    </source>
</evidence>
<accession>A0ABW2RSS9</accession>
<organism evidence="2 3">
    <name type="scientific">Rhodococcus daqingensis</name>
    <dbReference type="NCBI Taxonomy" id="2479363"/>
    <lineage>
        <taxon>Bacteria</taxon>
        <taxon>Bacillati</taxon>
        <taxon>Actinomycetota</taxon>
        <taxon>Actinomycetes</taxon>
        <taxon>Mycobacteriales</taxon>
        <taxon>Nocardiaceae</taxon>
        <taxon>Rhodococcus</taxon>
    </lineage>
</organism>
<evidence type="ECO:0000256" key="1">
    <source>
        <dbReference type="SAM" id="MobiDB-lite"/>
    </source>
</evidence>
<evidence type="ECO:0008006" key="4">
    <source>
        <dbReference type="Google" id="ProtNLM"/>
    </source>
</evidence>